<name>A0A1E5G8V4_9ENTE</name>
<dbReference type="RefSeq" id="WP_069647475.1">
    <property type="nucleotide sequence ID" value="NZ_MIJZ01000017.1"/>
</dbReference>
<evidence type="ECO:0000313" key="1">
    <source>
        <dbReference type="EMBL" id="OEG09015.1"/>
    </source>
</evidence>
<reference evidence="2" key="1">
    <citation type="submission" date="2016-09" db="EMBL/GenBank/DDBJ databases">
        <authorList>
            <person name="Gulvik C.A."/>
        </authorList>
    </citation>
    <scope>NUCLEOTIDE SEQUENCE [LARGE SCALE GENOMIC DNA]</scope>
    <source>
        <strain evidence="2">DSM 23328</strain>
    </source>
</reference>
<dbReference type="AlphaFoldDB" id="A0A1E5G8V4"/>
<proteinExistence type="predicted"/>
<gene>
    <name evidence="1" type="ORF">BCR21_15685</name>
</gene>
<dbReference type="STRING" id="903984.BCR21_15685"/>
<sequence>MNIVYKGNTFLKEDGEMIILRVGQKEYRFPKKSCSIDSCKKSIRYFQKPTNQERFIQAHSKEEIKAFYLLMKVQALAMLPKDIEITPINMYIIRNYTDYIEVIRRYSSTKYPVIQLVTSQGSIDTLKFIKGSCVITSVYQENSITILDQPKDLEQLQKELKRRKSRGRSNLKVERLLKKYAEILMIDRLSLHPKYEPSFMFTSDLQLINYDILDQQEVFHVIVDQIKEMKKDEQISQALDFLQRHPSFFLTYNVEKEMEGVYSGKAFLRGINQSEVTFSGIDYIDILEQILNEFLPLLQLTEEEPVVVKSH</sequence>
<protein>
    <submittedName>
        <fullName evidence="1">Uncharacterized protein</fullName>
    </submittedName>
</protein>
<dbReference type="Proteomes" id="UP000094068">
    <property type="component" value="Unassembled WGS sequence"/>
</dbReference>
<evidence type="ECO:0000313" key="2">
    <source>
        <dbReference type="Proteomes" id="UP000094068"/>
    </source>
</evidence>
<organism evidence="1 2">
    <name type="scientific">Enterococcus ureasiticus</name>
    <dbReference type="NCBI Taxonomy" id="903984"/>
    <lineage>
        <taxon>Bacteria</taxon>
        <taxon>Bacillati</taxon>
        <taxon>Bacillota</taxon>
        <taxon>Bacilli</taxon>
        <taxon>Lactobacillales</taxon>
        <taxon>Enterococcaceae</taxon>
        <taxon>Enterococcus</taxon>
    </lineage>
</organism>
<dbReference type="EMBL" id="MIJZ01000017">
    <property type="protein sequence ID" value="OEG09015.1"/>
    <property type="molecule type" value="Genomic_DNA"/>
</dbReference>
<accession>A0A1E5G8V4</accession>
<comment type="caution">
    <text evidence="1">The sequence shown here is derived from an EMBL/GenBank/DDBJ whole genome shotgun (WGS) entry which is preliminary data.</text>
</comment>
<keyword evidence="2" id="KW-1185">Reference proteome</keyword>